<evidence type="ECO:0000256" key="4">
    <source>
        <dbReference type="PIRSR" id="PIRSR000390-2"/>
    </source>
</evidence>
<dbReference type="GO" id="GO:0000271">
    <property type="term" value="P:polysaccharide biosynthetic process"/>
    <property type="evidence" value="ECO:0007669"/>
    <property type="project" value="TreeGrafter"/>
</dbReference>
<dbReference type="Gene3D" id="3.90.1150.10">
    <property type="entry name" value="Aspartate Aminotransferase, domain 1"/>
    <property type="match status" value="1"/>
</dbReference>
<dbReference type="AlphaFoldDB" id="A0A9Q6N8C6"/>
<reference evidence="6 7" key="1">
    <citation type="submission" date="2018-06" db="EMBL/GenBank/DDBJ databases">
        <title>Pseudomonas diversity within urban Lake Michigan freshwaters.</title>
        <authorList>
            <person name="Batrich M."/>
            <person name="Hatzopoulos T."/>
            <person name="Putonti C."/>
        </authorList>
    </citation>
    <scope>NUCLEOTIDE SEQUENCE [LARGE SCALE GENOMIC DNA]</scope>
    <source>
        <strain evidence="6 7">MB-090624</strain>
    </source>
</reference>
<dbReference type="InterPro" id="IPR015422">
    <property type="entry name" value="PyrdxlP-dep_Trfase_small"/>
</dbReference>
<evidence type="ECO:0000256" key="1">
    <source>
        <dbReference type="ARBA" id="ARBA00022898"/>
    </source>
</evidence>
<dbReference type="CDD" id="cd00616">
    <property type="entry name" value="AHBA_syn"/>
    <property type="match status" value="1"/>
</dbReference>
<evidence type="ECO:0000256" key="5">
    <source>
        <dbReference type="RuleBase" id="RU004508"/>
    </source>
</evidence>
<dbReference type="EMBL" id="QJRN01000007">
    <property type="protein sequence ID" value="PYC37330.1"/>
    <property type="molecule type" value="Genomic_DNA"/>
</dbReference>
<dbReference type="PANTHER" id="PTHR30244">
    <property type="entry name" value="TRANSAMINASE"/>
    <property type="match status" value="1"/>
</dbReference>
<feature type="modified residue" description="N6-(pyridoxal phosphate)lysine" evidence="4">
    <location>
        <position position="185"/>
    </location>
</feature>
<dbReference type="SUPFAM" id="SSF53383">
    <property type="entry name" value="PLP-dependent transferases"/>
    <property type="match status" value="1"/>
</dbReference>
<dbReference type="InterPro" id="IPR015421">
    <property type="entry name" value="PyrdxlP-dep_Trfase_major"/>
</dbReference>
<dbReference type="InterPro" id="IPR000653">
    <property type="entry name" value="DegT/StrS_aminotransferase"/>
</dbReference>
<name>A0A9Q6N8C6_9PSED</name>
<dbReference type="Proteomes" id="UP000248188">
    <property type="component" value="Unassembled WGS sequence"/>
</dbReference>
<dbReference type="Pfam" id="PF01041">
    <property type="entry name" value="DegT_DnrJ_EryC1"/>
    <property type="match status" value="1"/>
</dbReference>
<feature type="active site" description="Proton acceptor" evidence="3">
    <location>
        <position position="185"/>
    </location>
</feature>
<organism evidence="6 7">
    <name type="scientific">Pseudomonas protegens</name>
    <dbReference type="NCBI Taxonomy" id="380021"/>
    <lineage>
        <taxon>Bacteria</taxon>
        <taxon>Pseudomonadati</taxon>
        <taxon>Pseudomonadota</taxon>
        <taxon>Gammaproteobacteria</taxon>
        <taxon>Pseudomonadales</taxon>
        <taxon>Pseudomonadaceae</taxon>
        <taxon>Pseudomonas</taxon>
    </lineage>
</organism>
<keyword evidence="6" id="KW-0808">Transferase</keyword>
<protein>
    <submittedName>
        <fullName evidence="6">Glutamine--scyllo-inositol aminotransferase</fullName>
    </submittedName>
</protein>
<dbReference type="PANTHER" id="PTHR30244:SF34">
    <property type="entry name" value="DTDP-4-AMINO-4,6-DIDEOXYGALACTOSE TRANSAMINASE"/>
    <property type="match status" value="1"/>
</dbReference>
<dbReference type="RefSeq" id="WP_110652269.1">
    <property type="nucleotide sequence ID" value="NZ_JAMYBT010000007.1"/>
</dbReference>
<dbReference type="InterPro" id="IPR015424">
    <property type="entry name" value="PyrdxlP-dep_Trfase"/>
</dbReference>
<keyword evidence="6" id="KW-0032">Aminotransferase</keyword>
<evidence type="ECO:0000313" key="7">
    <source>
        <dbReference type="Proteomes" id="UP000248188"/>
    </source>
</evidence>
<accession>A0A9Q6N8C6</accession>
<dbReference type="PIRSF" id="PIRSF000390">
    <property type="entry name" value="PLP_StrS"/>
    <property type="match status" value="1"/>
</dbReference>
<evidence type="ECO:0000256" key="2">
    <source>
        <dbReference type="ARBA" id="ARBA00037999"/>
    </source>
</evidence>
<evidence type="ECO:0000313" key="6">
    <source>
        <dbReference type="EMBL" id="PYC37330.1"/>
    </source>
</evidence>
<dbReference type="GO" id="GO:0030170">
    <property type="term" value="F:pyridoxal phosphate binding"/>
    <property type="evidence" value="ECO:0007669"/>
    <property type="project" value="TreeGrafter"/>
</dbReference>
<dbReference type="Gene3D" id="3.40.640.10">
    <property type="entry name" value="Type I PLP-dependent aspartate aminotransferase-like (Major domain)"/>
    <property type="match status" value="1"/>
</dbReference>
<comment type="similarity">
    <text evidence="2 5">Belongs to the DegT/DnrJ/EryC1 family.</text>
</comment>
<gene>
    <name evidence="6" type="ORF">DMX08_13630</name>
</gene>
<evidence type="ECO:0000256" key="3">
    <source>
        <dbReference type="PIRSR" id="PIRSR000390-1"/>
    </source>
</evidence>
<keyword evidence="1 4" id="KW-0663">Pyridoxal phosphate</keyword>
<sequence length="371" mass="40719">MIKLSQPNISEFAINSVAEVLRSGKLVHGEESEAFEQELAAYIGCNNAILVSSGTAALHIALMALDIGPGDAVIVPDFTFPATANVVAMVGARAIIVDVNLDNYTLSIKHLEETIQNWKGPERLRAIMPVHEFGCPADMNAIKNIAKNSNLFIVEDAACALGATFKDKKTGTLGDIGCFSFHPRKTLTTGEGGLLTTNNSDLATRIRRLRNHGMERGPEGMSFIEPATNYRLTNFQAALGRAQLPELDGWIEIRRKLAQHYLLKLRPLEEKKLIKLPTPADGHSWQTFMLVLKNNIDRASVINNLKSKNIESNLGAQSLTEIGIYGVMDNECPNGKELFHNGLALPFFEGLNEENVDYIVEALEACLTQYS</sequence>
<proteinExistence type="inferred from homology"/>
<comment type="caution">
    <text evidence="6">The sequence shown here is derived from an EMBL/GenBank/DDBJ whole genome shotgun (WGS) entry which is preliminary data.</text>
</comment>
<dbReference type="GO" id="GO:0008483">
    <property type="term" value="F:transaminase activity"/>
    <property type="evidence" value="ECO:0007669"/>
    <property type="project" value="UniProtKB-KW"/>
</dbReference>